<dbReference type="STRING" id="1093900.A0A507ALN0"/>
<evidence type="ECO:0000256" key="5">
    <source>
        <dbReference type="ARBA" id="ARBA00023033"/>
    </source>
</evidence>
<comment type="cofactor">
    <cofactor evidence="6">
        <name>heme</name>
        <dbReference type="ChEBI" id="CHEBI:30413"/>
    </cofactor>
</comment>
<dbReference type="Proteomes" id="UP000319257">
    <property type="component" value="Unassembled WGS sequence"/>
</dbReference>
<keyword evidence="5 7" id="KW-0503">Monooxygenase</keyword>
<keyword evidence="2 6" id="KW-0479">Metal-binding</keyword>
<proteinExistence type="inferred from homology"/>
<evidence type="ECO:0000256" key="2">
    <source>
        <dbReference type="ARBA" id="ARBA00022723"/>
    </source>
</evidence>
<sequence>MALVKFTTFSLAFAVAALLHIVYRISRIGMRPKGYPPGSGRMVSDLFEKRGGNYSSRWHSTFREFGNEYHVATHPYDQVWRRQRRLYTTHVSGNQANKYLPYQSFESLYLLRDLIKDPEEFRDHLERYTISIACTIAYGRRCGSVKVGPGRILLDWFMGNIHAVANTKIADWFPIFRPLFHIVPSNTKTRLLELNKLESDLWSDMWNGVAEKMKQGLNYPSMCRDSILDWEQERKASNVAVDIREPMFNVGHAWAAATDTQANTLAAFVKAMVLFPDVQAKAREEVDRIVGDSRLPEWKDRPDMPIVRRCVEETLRWMPTTLTGGPMPHCTMKEDTYEGYTIPANAGLYNCVWTINNDPDIYTDPRTFNPFRFPEDLSGSETFHVSTDYSIRPHLTFGAGRRVCPGSYVAVRTLFMTMARLLWAFEFHPKLDASGKPIPIDPDALTPGLVVGPAHFE</sequence>
<dbReference type="Pfam" id="PF00067">
    <property type="entry name" value="p450"/>
    <property type="match status" value="1"/>
</dbReference>
<dbReference type="InterPro" id="IPR036396">
    <property type="entry name" value="Cyt_P450_sf"/>
</dbReference>
<keyword evidence="4 6" id="KW-0408">Iron</keyword>
<feature type="binding site" description="axial binding residue" evidence="6">
    <location>
        <position position="404"/>
    </location>
    <ligand>
        <name>heme</name>
        <dbReference type="ChEBI" id="CHEBI:30413"/>
    </ligand>
    <ligandPart>
        <name>Fe</name>
        <dbReference type="ChEBI" id="CHEBI:18248"/>
    </ligandPart>
</feature>
<reference evidence="8 9" key="1">
    <citation type="submission" date="2019-06" db="EMBL/GenBank/DDBJ databases">
        <title>Draft genome sequence of the filamentous fungus Phialemoniopsis curvata isolated from diesel fuel.</title>
        <authorList>
            <person name="Varaljay V.A."/>
            <person name="Lyon W.J."/>
            <person name="Crouch A.L."/>
            <person name="Drake C.E."/>
            <person name="Hollomon J.M."/>
            <person name="Nadeau L.J."/>
            <person name="Nunn H.S."/>
            <person name="Stevenson B.S."/>
            <person name="Bojanowski C.L."/>
            <person name="Crookes-Goodson W.J."/>
        </authorList>
    </citation>
    <scope>NUCLEOTIDE SEQUENCE [LARGE SCALE GENOMIC DNA]</scope>
    <source>
        <strain evidence="8 9">D216</strain>
    </source>
</reference>
<dbReference type="CDD" id="cd11065">
    <property type="entry name" value="CYP64-like"/>
    <property type="match status" value="1"/>
</dbReference>
<evidence type="ECO:0000313" key="8">
    <source>
        <dbReference type="EMBL" id="TPX08493.1"/>
    </source>
</evidence>
<dbReference type="InterPro" id="IPR050364">
    <property type="entry name" value="Cytochrome_P450_fung"/>
</dbReference>
<keyword evidence="3 7" id="KW-0560">Oxidoreductase</keyword>
<dbReference type="GO" id="GO:0005506">
    <property type="term" value="F:iron ion binding"/>
    <property type="evidence" value="ECO:0007669"/>
    <property type="project" value="InterPro"/>
</dbReference>
<dbReference type="PANTHER" id="PTHR46300">
    <property type="entry name" value="P450, PUTATIVE (EUROFUNG)-RELATED-RELATED"/>
    <property type="match status" value="1"/>
</dbReference>
<dbReference type="GO" id="GO:0004497">
    <property type="term" value="F:monooxygenase activity"/>
    <property type="evidence" value="ECO:0007669"/>
    <property type="project" value="UniProtKB-KW"/>
</dbReference>
<dbReference type="InterPro" id="IPR001128">
    <property type="entry name" value="Cyt_P450"/>
</dbReference>
<accession>A0A507ALN0</accession>
<evidence type="ECO:0000256" key="3">
    <source>
        <dbReference type="ARBA" id="ARBA00023002"/>
    </source>
</evidence>
<keyword evidence="9" id="KW-1185">Reference proteome</keyword>
<evidence type="ECO:0000256" key="7">
    <source>
        <dbReference type="RuleBase" id="RU000461"/>
    </source>
</evidence>
<dbReference type="PANTHER" id="PTHR46300:SF2">
    <property type="entry name" value="CYTOCHROME P450 MONOOXYGENASE ALNH-RELATED"/>
    <property type="match status" value="1"/>
</dbReference>
<dbReference type="RefSeq" id="XP_030990204.1">
    <property type="nucleotide sequence ID" value="XM_031132548.1"/>
</dbReference>
<evidence type="ECO:0000256" key="1">
    <source>
        <dbReference type="ARBA" id="ARBA00010617"/>
    </source>
</evidence>
<dbReference type="InParanoid" id="A0A507ALN0"/>
<dbReference type="OrthoDB" id="1103324at2759"/>
<dbReference type="InterPro" id="IPR017972">
    <property type="entry name" value="Cyt_P450_CS"/>
</dbReference>
<dbReference type="GO" id="GO:0020037">
    <property type="term" value="F:heme binding"/>
    <property type="evidence" value="ECO:0007669"/>
    <property type="project" value="InterPro"/>
</dbReference>
<evidence type="ECO:0008006" key="10">
    <source>
        <dbReference type="Google" id="ProtNLM"/>
    </source>
</evidence>
<dbReference type="GeneID" id="41977427"/>
<comment type="similarity">
    <text evidence="1 7">Belongs to the cytochrome P450 family.</text>
</comment>
<dbReference type="Gene3D" id="1.10.630.10">
    <property type="entry name" value="Cytochrome P450"/>
    <property type="match status" value="1"/>
</dbReference>
<dbReference type="EMBL" id="SKBQ01000077">
    <property type="protein sequence ID" value="TPX08493.1"/>
    <property type="molecule type" value="Genomic_DNA"/>
</dbReference>
<protein>
    <recommendedName>
        <fullName evidence="10">Cytochrome P450</fullName>
    </recommendedName>
</protein>
<keyword evidence="6 7" id="KW-0349">Heme</keyword>
<dbReference type="PROSITE" id="PS00086">
    <property type="entry name" value="CYTOCHROME_P450"/>
    <property type="match status" value="1"/>
</dbReference>
<evidence type="ECO:0000256" key="6">
    <source>
        <dbReference type="PIRSR" id="PIRSR602401-1"/>
    </source>
</evidence>
<dbReference type="PRINTS" id="PR00463">
    <property type="entry name" value="EP450I"/>
</dbReference>
<dbReference type="SUPFAM" id="SSF48264">
    <property type="entry name" value="Cytochrome P450"/>
    <property type="match status" value="1"/>
</dbReference>
<comment type="caution">
    <text evidence="8">The sequence shown here is derived from an EMBL/GenBank/DDBJ whole genome shotgun (WGS) entry which is preliminary data.</text>
</comment>
<dbReference type="GO" id="GO:0016705">
    <property type="term" value="F:oxidoreductase activity, acting on paired donors, with incorporation or reduction of molecular oxygen"/>
    <property type="evidence" value="ECO:0007669"/>
    <property type="project" value="InterPro"/>
</dbReference>
<dbReference type="InterPro" id="IPR002401">
    <property type="entry name" value="Cyt_P450_E_grp-I"/>
</dbReference>
<name>A0A507ALN0_9PEZI</name>
<evidence type="ECO:0000313" key="9">
    <source>
        <dbReference type="Proteomes" id="UP000319257"/>
    </source>
</evidence>
<evidence type="ECO:0000256" key="4">
    <source>
        <dbReference type="ARBA" id="ARBA00023004"/>
    </source>
</evidence>
<organism evidence="8 9">
    <name type="scientific">Thyridium curvatum</name>
    <dbReference type="NCBI Taxonomy" id="1093900"/>
    <lineage>
        <taxon>Eukaryota</taxon>
        <taxon>Fungi</taxon>
        <taxon>Dikarya</taxon>
        <taxon>Ascomycota</taxon>
        <taxon>Pezizomycotina</taxon>
        <taxon>Sordariomycetes</taxon>
        <taxon>Sordariomycetidae</taxon>
        <taxon>Thyridiales</taxon>
        <taxon>Thyridiaceae</taxon>
        <taxon>Thyridium</taxon>
    </lineage>
</organism>
<dbReference type="AlphaFoldDB" id="A0A507ALN0"/>
<gene>
    <name evidence="8" type="ORF">E0L32_009980</name>
</gene>